<dbReference type="EMBL" id="GECU01030978">
    <property type="protein sequence ID" value="JAS76728.1"/>
    <property type="molecule type" value="Transcribed_RNA"/>
</dbReference>
<proteinExistence type="predicted"/>
<name>A0A1B6HPW7_9HEMI</name>
<sequence>RLQVCYISASVYLSFMLSGCRATESSSSQIGASVTPRPFCSFAVLAARLIDFLFSVYYLVMSSIPQGAFAAFKVRQGIDDKPAGFQRYKEDKQGMPYPPVNKKLVEQSPLKYNSKMMNSIWGQYNRYSVHNMKKNTDAKEVLLWAEQRLATATPPAYHVPGFTPNFFN</sequence>
<protein>
    <submittedName>
        <fullName evidence="1">Uncharacterized protein</fullName>
    </submittedName>
</protein>
<organism evidence="1">
    <name type="scientific">Homalodisca liturata</name>
    <dbReference type="NCBI Taxonomy" id="320908"/>
    <lineage>
        <taxon>Eukaryota</taxon>
        <taxon>Metazoa</taxon>
        <taxon>Ecdysozoa</taxon>
        <taxon>Arthropoda</taxon>
        <taxon>Hexapoda</taxon>
        <taxon>Insecta</taxon>
        <taxon>Pterygota</taxon>
        <taxon>Neoptera</taxon>
        <taxon>Paraneoptera</taxon>
        <taxon>Hemiptera</taxon>
        <taxon>Auchenorrhyncha</taxon>
        <taxon>Membracoidea</taxon>
        <taxon>Cicadellidae</taxon>
        <taxon>Cicadellinae</taxon>
        <taxon>Proconiini</taxon>
        <taxon>Homalodisca</taxon>
    </lineage>
</organism>
<dbReference type="AlphaFoldDB" id="A0A1B6HPW7"/>
<gene>
    <name evidence="1" type="ORF">g.10793</name>
</gene>
<accession>A0A1B6HPW7</accession>
<feature type="non-terminal residue" evidence="1">
    <location>
        <position position="1"/>
    </location>
</feature>
<reference evidence="1" key="1">
    <citation type="submission" date="2015-11" db="EMBL/GenBank/DDBJ databases">
        <title>De novo transcriptome assembly of four potential Pierce s Disease insect vectors from Arizona vineyards.</title>
        <authorList>
            <person name="Tassone E.E."/>
        </authorList>
    </citation>
    <scope>NUCLEOTIDE SEQUENCE</scope>
</reference>
<evidence type="ECO:0000313" key="1">
    <source>
        <dbReference type="EMBL" id="JAS76728.1"/>
    </source>
</evidence>